<dbReference type="EMBL" id="REGN01002352">
    <property type="protein sequence ID" value="RNA28696.1"/>
    <property type="molecule type" value="Genomic_DNA"/>
</dbReference>
<gene>
    <name evidence="1" type="ORF">BpHYR1_040611</name>
</gene>
<reference evidence="1 2" key="1">
    <citation type="journal article" date="2018" name="Sci. Rep.">
        <title>Genomic signatures of local adaptation to the degree of environmental predictability in rotifers.</title>
        <authorList>
            <person name="Franch-Gras L."/>
            <person name="Hahn C."/>
            <person name="Garcia-Roger E.M."/>
            <person name="Carmona M.J."/>
            <person name="Serra M."/>
            <person name="Gomez A."/>
        </authorList>
    </citation>
    <scope>NUCLEOTIDE SEQUENCE [LARGE SCALE GENOMIC DNA]</scope>
    <source>
        <strain evidence="1">HYR1</strain>
    </source>
</reference>
<accession>A0A3M7RYU9</accession>
<organism evidence="1 2">
    <name type="scientific">Brachionus plicatilis</name>
    <name type="common">Marine rotifer</name>
    <name type="synonym">Brachionus muelleri</name>
    <dbReference type="NCBI Taxonomy" id="10195"/>
    <lineage>
        <taxon>Eukaryota</taxon>
        <taxon>Metazoa</taxon>
        <taxon>Spiralia</taxon>
        <taxon>Gnathifera</taxon>
        <taxon>Rotifera</taxon>
        <taxon>Eurotatoria</taxon>
        <taxon>Monogononta</taxon>
        <taxon>Pseudotrocha</taxon>
        <taxon>Ploima</taxon>
        <taxon>Brachionidae</taxon>
        <taxon>Brachionus</taxon>
    </lineage>
</organism>
<dbReference type="STRING" id="10195.A0A3M7RYU9"/>
<name>A0A3M7RYU9_BRAPC</name>
<evidence type="ECO:0000313" key="1">
    <source>
        <dbReference type="EMBL" id="RNA28696.1"/>
    </source>
</evidence>
<evidence type="ECO:0000313" key="2">
    <source>
        <dbReference type="Proteomes" id="UP000276133"/>
    </source>
</evidence>
<proteinExistence type="predicted"/>
<comment type="caution">
    <text evidence="1">The sequence shown here is derived from an EMBL/GenBank/DDBJ whole genome shotgun (WGS) entry which is preliminary data.</text>
</comment>
<dbReference type="AlphaFoldDB" id="A0A3M7RYU9"/>
<sequence length="311" mass="36219">MNKNIFMTDKMNCFKVAKFLSTLKLNAVSANRLSTSSQLYFMLNQTKLDYNEKSPQNSPGIKLPFSESKEAVQNTKAENISRAMSYYLEKLAERESLIKFKTEEFEIGKRHLAKMMGENLDSFTQDDINRAIEYLLPSGLFEKKARPFLKNPEDYYPKSKMAAFGRDGRPIHHLFFTGNPEFYQELTQKYLDLNKLEDAMSLIKSKIRTNQSESDTKINLTGSVWISRNELCKKLNTKIDEFSYTKFIILLEKLAQHPLSKKEQVYINQFLTPFEPIIKLNEIPSVLKDDKGRQYQEVEDYLNIISDNFSN</sequence>
<dbReference type="OrthoDB" id="10254627at2759"/>
<protein>
    <submittedName>
        <fullName evidence="1">28S ribosomal mitochondrial</fullName>
    </submittedName>
</protein>
<keyword evidence="2" id="KW-1185">Reference proteome</keyword>
<dbReference type="Proteomes" id="UP000276133">
    <property type="component" value="Unassembled WGS sequence"/>
</dbReference>